<feature type="domain" description="ABM" evidence="1">
    <location>
        <begin position="116"/>
        <end position="207"/>
    </location>
</feature>
<dbReference type="InterPro" id="IPR011008">
    <property type="entry name" value="Dimeric_a/b-barrel"/>
</dbReference>
<organism evidence="2 3">
    <name type="scientific">Acrasis kona</name>
    <dbReference type="NCBI Taxonomy" id="1008807"/>
    <lineage>
        <taxon>Eukaryota</taxon>
        <taxon>Discoba</taxon>
        <taxon>Heterolobosea</taxon>
        <taxon>Tetramitia</taxon>
        <taxon>Eutetramitia</taxon>
        <taxon>Acrasidae</taxon>
        <taxon>Acrasis</taxon>
    </lineage>
</organism>
<dbReference type="PROSITE" id="PS51725">
    <property type="entry name" value="ABM"/>
    <property type="match status" value="2"/>
</dbReference>
<feature type="domain" description="ABM" evidence="1">
    <location>
        <begin position="3"/>
        <end position="100"/>
    </location>
</feature>
<name>A0AAW2YND9_9EUKA</name>
<evidence type="ECO:0000313" key="3">
    <source>
        <dbReference type="Proteomes" id="UP001431209"/>
    </source>
</evidence>
<gene>
    <name evidence="2" type="ORF">AKO1_000360</name>
</gene>
<dbReference type="Proteomes" id="UP001431209">
    <property type="component" value="Unassembled WGS sequence"/>
</dbReference>
<keyword evidence="3" id="KW-1185">Reference proteome</keyword>
<accession>A0AAW2YND9</accession>
<dbReference type="Pfam" id="PF03992">
    <property type="entry name" value="ABM"/>
    <property type="match status" value="2"/>
</dbReference>
<comment type="caution">
    <text evidence="2">The sequence shown here is derived from an EMBL/GenBank/DDBJ whole genome shotgun (WGS) entry which is preliminary data.</text>
</comment>
<dbReference type="PANTHER" id="PTHR40624:SF1">
    <property type="entry name" value="BIOSYNTHESIS MONOOXYGENASE, PUTATIVE (AFU_ORTHOLOGUE AFUA_1G12025)-RELATED"/>
    <property type="match status" value="1"/>
</dbReference>
<evidence type="ECO:0000259" key="1">
    <source>
        <dbReference type="PROSITE" id="PS51725"/>
    </source>
</evidence>
<sequence length="218" mass="25032">MPLLQFVTLHLNEDTREKFDQAFNELIDTSVKSEEKTKCYYWFAPESGDKKNLYGVEIYEDESSWKEHMATPQFKKFVESVQSNGLFTQSFSADNYEPVVGFVDRPGKETPSAGQHVLIVDFVAKSSADRDGLFKEAQSLVDHVEKNEDGTISYLFTKSLEDDKKILIFEQYTSKSYLTDVHQQSEEFKKKSPLIAQYVSDRKLTHYTSVGLGFTSKK</sequence>
<dbReference type="InterPro" id="IPR007138">
    <property type="entry name" value="ABM_dom"/>
</dbReference>
<reference evidence="2 3" key="1">
    <citation type="submission" date="2024-03" db="EMBL/GenBank/DDBJ databases">
        <title>The Acrasis kona genome and developmental transcriptomes reveal deep origins of eukaryotic multicellular pathways.</title>
        <authorList>
            <person name="Sheikh S."/>
            <person name="Fu C.-J."/>
            <person name="Brown M.W."/>
            <person name="Baldauf S.L."/>
        </authorList>
    </citation>
    <scope>NUCLEOTIDE SEQUENCE [LARGE SCALE GENOMIC DNA]</scope>
    <source>
        <strain evidence="2 3">ATCC MYA-3509</strain>
    </source>
</reference>
<protein>
    <submittedName>
        <fullName evidence="2">CapA</fullName>
    </submittedName>
</protein>
<dbReference type="SUPFAM" id="SSF54909">
    <property type="entry name" value="Dimeric alpha+beta barrel"/>
    <property type="match status" value="2"/>
</dbReference>
<dbReference type="Gene3D" id="3.30.70.100">
    <property type="match status" value="1"/>
</dbReference>
<dbReference type="EMBL" id="JAOPGA020000366">
    <property type="protein sequence ID" value="KAL0478350.1"/>
    <property type="molecule type" value="Genomic_DNA"/>
</dbReference>
<dbReference type="AlphaFoldDB" id="A0AAW2YND9"/>
<evidence type="ECO:0000313" key="2">
    <source>
        <dbReference type="EMBL" id="KAL0478350.1"/>
    </source>
</evidence>
<proteinExistence type="predicted"/>
<dbReference type="PANTHER" id="PTHR40624">
    <property type="entry name" value="BIOSYNTHESIS MONOOXYGENASE, PUTATIVE (AFU_ORTHOLOGUE AFUA_1G12025)-RELATED"/>
    <property type="match status" value="1"/>
</dbReference>